<dbReference type="EMBL" id="SHKP01000006">
    <property type="protein sequence ID" value="RZT97935.1"/>
    <property type="molecule type" value="Genomic_DNA"/>
</dbReference>
<feature type="compositionally biased region" description="Low complexity" evidence="5">
    <location>
        <begin position="198"/>
        <end position="215"/>
    </location>
</feature>
<dbReference type="Pfam" id="PF13103">
    <property type="entry name" value="TonB_2"/>
    <property type="match status" value="1"/>
</dbReference>
<dbReference type="SUPFAM" id="SSF74653">
    <property type="entry name" value="TolA/TonB C-terminal domain"/>
    <property type="match status" value="1"/>
</dbReference>
<organism evidence="6 7">
    <name type="scientific">Rivibacter subsaxonicus</name>
    <dbReference type="NCBI Taxonomy" id="457575"/>
    <lineage>
        <taxon>Bacteria</taxon>
        <taxon>Pseudomonadati</taxon>
        <taxon>Pseudomonadota</taxon>
        <taxon>Betaproteobacteria</taxon>
        <taxon>Burkholderiales</taxon>
        <taxon>Rivibacter</taxon>
    </lineage>
</organism>
<dbReference type="GO" id="GO:0016020">
    <property type="term" value="C:membrane"/>
    <property type="evidence" value="ECO:0007669"/>
    <property type="project" value="UniProtKB-SubCell"/>
</dbReference>
<feature type="region of interest" description="Disordered" evidence="5">
    <location>
        <begin position="74"/>
        <end position="215"/>
    </location>
</feature>
<dbReference type="RefSeq" id="WP_242616930.1">
    <property type="nucleotide sequence ID" value="NZ_SHKP01000006.1"/>
</dbReference>
<reference evidence="6 7" key="1">
    <citation type="submission" date="2019-02" db="EMBL/GenBank/DDBJ databases">
        <title>Genomic Encyclopedia of Type Strains, Phase IV (KMG-IV): sequencing the most valuable type-strain genomes for metagenomic binning, comparative biology and taxonomic classification.</title>
        <authorList>
            <person name="Goeker M."/>
        </authorList>
    </citation>
    <scope>NUCLEOTIDE SEQUENCE [LARGE SCALE GENOMIC DNA]</scope>
    <source>
        <strain evidence="6 7">DSM 19570</strain>
    </source>
</reference>
<accession>A0A4V2FTF5</accession>
<dbReference type="GO" id="GO:0019534">
    <property type="term" value="F:toxin transmembrane transporter activity"/>
    <property type="evidence" value="ECO:0007669"/>
    <property type="project" value="InterPro"/>
</dbReference>
<name>A0A4V2FTF5_9BURK</name>
<keyword evidence="3" id="KW-1133">Transmembrane helix</keyword>
<keyword evidence="4" id="KW-0472">Membrane</keyword>
<feature type="compositionally biased region" description="Basic and acidic residues" evidence="5">
    <location>
        <begin position="119"/>
        <end position="183"/>
    </location>
</feature>
<gene>
    <name evidence="6" type="ORF">EV670_2335</name>
</gene>
<dbReference type="GO" id="GO:0051301">
    <property type="term" value="P:cell division"/>
    <property type="evidence" value="ECO:0007669"/>
    <property type="project" value="UniProtKB-KW"/>
</dbReference>
<evidence type="ECO:0000256" key="1">
    <source>
        <dbReference type="ARBA" id="ARBA00004167"/>
    </source>
</evidence>
<keyword evidence="2" id="KW-0812">Transmembrane</keyword>
<protein>
    <submittedName>
        <fullName evidence="6">Cell division and transport-associated protein TolA</fullName>
    </submittedName>
</protein>
<keyword evidence="6" id="KW-0132">Cell division</keyword>
<proteinExistence type="predicted"/>
<dbReference type="InterPro" id="IPR014161">
    <property type="entry name" value="Tol-Pal_TolA"/>
</dbReference>
<evidence type="ECO:0000313" key="6">
    <source>
        <dbReference type="EMBL" id="RZT97935.1"/>
    </source>
</evidence>
<dbReference type="Proteomes" id="UP000293671">
    <property type="component" value="Unassembled WGS sequence"/>
</dbReference>
<comment type="subcellular location">
    <subcellularLocation>
        <location evidence="1">Membrane</location>
        <topology evidence="1">Single-pass membrane protein</topology>
    </subcellularLocation>
</comment>
<evidence type="ECO:0000256" key="4">
    <source>
        <dbReference type="ARBA" id="ARBA00023136"/>
    </source>
</evidence>
<evidence type="ECO:0000256" key="3">
    <source>
        <dbReference type="ARBA" id="ARBA00022989"/>
    </source>
</evidence>
<sequence>MAQAAFLHLAGAHGGAAADDLRPRSPDAVGRGAAMALGAHALLIVALAFGVSWKRSTPEGIEAELWAAVPQVAAPRAEPPPPAPEPRPEPKPTPPVAVKPPPPPDTSEADIAREKRKKQLELEKQKAAEEAEQKKLADKKAAEKKAAEDEKKRELAEKQKLEKAAADKRQADAAETARIEKQRQANIKNMMGAAAGTGAPDSSGAAAQSAGPSAGYAGRIKARIKPNVVFNADDVDGNPLASVEVRTAPDGRIIGRKLLKSSGSAAWDEAVLRAIDKTEMLPRDTDGRVPSSLVIDFKPRDL</sequence>
<feature type="compositionally biased region" description="Pro residues" evidence="5">
    <location>
        <begin position="77"/>
        <end position="105"/>
    </location>
</feature>
<dbReference type="GO" id="GO:0043213">
    <property type="term" value="P:bacteriocin transport"/>
    <property type="evidence" value="ECO:0007669"/>
    <property type="project" value="InterPro"/>
</dbReference>
<dbReference type="InterPro" id="IPR006260">
    <property type="entry name" value="TonB/TolA_C"/>
</dbReference>
<dbReference type="AlphaFoldDB" id="A0A4V2FTF5"/>
<evidence type="ECO:0000256" key="5">
    <source>
        <dbReference type="SAM" id="MobiDB-lite"/>
    </source>
</evidence>
<dbReference type="NCBIfam" id="TIGR02794">
    <property type="entry name" value="tolA_full"/>
    <property type="match status" value="1"/>
</dbReference>
<evidence type="ECO:0000313" key="7">
    <source>
        <dbReference type="Proteomes" id="UP000293671"/>
    </source>
</evidence>
<keyword evidence="6" id="KW-0131">Cell cycle</keyword>
<evidence type="ECO:0000256" key="2">
    <source>
        <dbReference type="ARBA" id="ARBA00022692"/>
    </source>
</evidence>
<dbReference type="Gene3D" id="3.30.1150.10">
    <property type="match status" value="1"/>
</dbReference>
<comment type="caution">
    <text evidence="6">The sequence shown here is derived from an EMBL/GenBank/DDBJ whole genome shotgun (WGS) entry which is preliminary data.</text>
</comment>
<dbReference type="NCBIfam" id="TIGR01352">
    <property type="entry name" value="tonB_Cterm"/>
    <property type="match status" value="1"/>
</dbReference>
<keyword evidence="7" id="KW-1185">Reference proteome</keyword>